<sequence>MDERPNKEAGKLRSNFACGYDRAEAPPKPKKRRTNPPTEDAVEHCITIRSLPPELLEEILSRVSVSDVIAFGATCSTYHQLSLSSSLWRRLCHRQATGTQQPSAAPPNDWRRTAILKYSQGLQMQRLGSGWSRTPQWCRSGGPSVSLAVVPPLALGYRRSLPTRDHLLLFDYQGTVFLLRNAATSSLRGHMTWRRASRHTVLCQNAKDFAVDPRSDNSFRQYIYVLVSRANSGAEAVPPSWPDAPGSAPPLTPPRCDCVEVFQQDTSQRVFRMTFHPSLTFIQLRLTGSEVNRVLLLLTDSGKVYSLSVNETLLNTPRSYTVQLALKKISISLPHLPIAQVHSSYSSILYLTGEGSVYLEVHSVGVYRQFIGTQQGYDPHDIHTPLPLSLPYKVVKCSLGLSHLCLLDDCGRVFMQGSNRYGQLGTGDKIDRGEPTEVVLSMTPVEVWCGLNHSLALLQGESGVKEVQGCGCGGGRRLPGCSKGSAVFIKLNIKVPRAARSLCASKDCLFLLCCHDIAEPPLFRCPPPVKEEDEEESEVARDERERLIWQLAQLRECESLRRKVDILRWAVQRHMTINPAHREFLVQALIAIRSVSDEPSSQS</sequence>
<feature type="compositionally biased region" description="Basic and acidic residues" evidence="2">
    <location>
        <begin position="1"/>
        <end position="11"/>
    </location>
</feature>
<dbReference type="PROSITE" id="PS50012">
    <property type="entry name" value="RCC1_3"/>
    <property type="match status" value="1"/>
</dbReference>
<feature type="region of interest" description="Disordered" evidence="2">
    <location>
        <begin position="1"/>
        <end position="41"/>
    </location>
</feature>
<dbReference type="InterPro" id="IPR009091">
    <property type="entry name" value="RCC1/BLIP-II"/>
</dbReference>
<dbReference type="Ensembl" id="ENSOTST00005005665.2">
    <property type="protein sequence ID" value="ENSOTSP00005005085.2"/>
    <property type="gene ID" value="ENSOTSG00005002935.2"/>
</dbReference>
<dbReference type="GeneTree" id="ENSGT00390000017455"/>
<dbReference type="SUPFAM" id="SSF81383">
    <property type="entry name" value="F-box domain"/>
    <property type="match status" value="1"/>
</dbReference>
<dbReference type="PROSITE" id="PS50181">
    <property type="entry name" value="FBOX"/>
    <property type="match status" value="1"/>
</dbReference>
<reference evidence="4" key="2">
    <citation type="submission" date="2025-09" db="UniProtKB">
        <authorList>
            <consortium name="Ensembl"/>
        </authorList>
    </citation>
    <scope>IDENTIFICATION</scope>
</reference>
<evidence type="ECO:0000256" key="1">
    <source>
        <dbReference type="PROSITE-ProRule" id="PRU00235"/>
    </source>
</evidence>
<proteinExistence type="predicted"/>
<dbReference type="Pfam" id="PF00415">
    <property type="entry name" value="RCC1"/>
    <property type="match status" value="1"/>
</dbReference>
<dbReference type="Gene3D" id="2.130.10.30">
    <property type="entry name" value="Regulator of chromosome condensation 1/beta-lactamase-inhibitor protein II"/>
    <property type="match status" value="1"/>
</dbReference>
<dbReference type="Pfam" id="PF12937">
    <property type="entry name" value="F-box-like"/>
    <property type="match status" value="1"/>
</dbReference>
<accession>A0A8C8C6Q8</accession>
<dbReference type="InterPro" id="IPR001810">
    <property type="entry name" value="F-box_dom"/>
</dbReference>
<feature type="domain" description="F-box" evidence="3">
    <location>
        <begin position="45"/>
        <end position="91"/>
    </location>
</feature>
<protein>
    <recommendedName>
        <fullName evidence="3">F-box domain-containing protein</fullName>
    </recommendedName>
</protein>
<evidence type="ECO:0000313" key="4">
    <source>
        <dbReference type="Ensembl" id="ENSOTSP00005005085.2"/>
    </source>
</evidence>
<dbReference type="SMART" id="SM00256">
    <property type="entry name" value="FBOX"/>
    <property type="match status" value="1"/>
</dbReference>
<name>A0A8C8C6Q8_ONCTS</name>
<evidence type="ECO:0000256" key="2">
    <source>
        <dbReference type="SAM" id="MobiDB-lite"/>
    </source>
</evidence>
<keyword evidence="5" id="KW-1185">Reference proteome</keyword>
<organism evidence="4 5">
    <name type="scientific">Oncorhynchus tshawytscha</name>
    <name type="common">Chinook salmon</name>
    <name type="synonym">Salmo tshawytscha</name>
    <dbReference type="NCBI Taxonomy" id="74940"/>
    <lineage>
        <taxon>Eukaryota</taxon>
        <taxon>Metazoa</taxon>
        <taxon>Chordata</taxon>
        <taxon>Craniata</taxon>
        <taxon>Vertebrata</taxon>
        <taxon>Euteleostomi</taxon>
        <taxon>Actinopterygii</taxon>
        <taxon>Neopterygii</taxon>
        <taxon>Teleostei</taxon>
        <taxon>Protacanthopterygii</taxon>
        <taxon>Salmoniformes</taxon>
        <taxon>Salmonidae</taxon>
        <taxon>Salmoninae</taxon>
        <taxon>Oncorhynchus</taxon>
    </lineage>
</organism>
<gene>
    <name evidence="4" type="primary">FBXO24</name>
</gene>
<dbReference type="Gene3D" id="1.20.1280.50">
    <property type="match status" value="1"/>
</dbReference>
<dbReference type="PANTHER" id="PTHR47004:SF1">
    <property type="entry name" value="F-BOX ONLY PROTEIN 24"/>
    <property type="match status" value="1"/>
</dbReference>
<feature type="repeat" description="RCC1" evidence="1">
    <location>
        <begin position="411"/>
        <end position="460"/>
    </location>
</feature>
<dbReference type="InterPro" id="IPR036047">
    <property type="entry name" value="F-box-like_dom_sf"/>
</dbReference>
<dbReference type="AlphaFoldDB" id="A0A8C8C6Q8"/>
<dbReference type="SUPFAM" id="SSF50985">
    <property type="entry name" value="RCC1/BLIP-II"/>
    <property type="match status" value="1"/>
</dbReference>
<dbReference type="PANTHER" id="PTHR47004">
    <property type="entry name" value="F-BOX ONLY PROTEIN 24"/>
    <property type="match status" value="1"/>
</dbReference>
<dbReference type="InterPro" id="IPR000408">
    <property type="entry name" value="Reg_chr_condens"/>
</dbReference>
<dbReference type="Proteomes" id="UP000694402">
    <property type="component" value="Unassembled WGS sequence"/>
</dbReference>
<reference evidence="4" key="1">
    <citation type="submission" date="2025-08" db="UniProtKB">
        <authorList>
            <consortium name="Ensembl"/>
        </authorList>
    </citation>
    <scope>IDENTIFICATION</scope>
</reference>
<dbReference type="InterPro" id="IPR052866">
    <property type="entry name" value="F-box_protein_24"/>
</dbReference>
<evidence type="ECO:0000259" key="3">
    <source>
        <dbReference type="PROSITE" id="PS50181"/>
    </source>
</evidence>
<evidence type="ECO:0000313" key="5">
    <source>
        <dbReference type="Proteomes" id="UP000694402"/>
    </source>
</evidence>